<comment type="similarity">
    <text evidence="1">Belongs to the LDH/MDH superfamily. MDH type 2 family.</text>
</comment>
<dbReference type="Pfam" id="PF00056">
    <property type="entry name" value="Ldh_1_N"/>
    <property type="match status" value="1"/>
</dbReference>
<dbReference type="NCBIfam" id="NF003916">
    <property type="entry name" value="PRK05442.1"/>
    <property type="match status" value="1"/>
</dbReference>
<keyword evidence="3" id="KW-0560">Oxidoreductase</keyword>
<dbReference type="InterPro" id="IPR036291">
    <property type="entry name" value="NAD(P)-bd_dom_sf"/>
</dbReference>
<accession>A0A382L120</accession>
<evidence type="ECO:0000256" key="4">
    <source>
        <dbReference type="ARBA" id="ARBA00023027"/>
    </source>
</evidence>
<dbReference type="HAMAP" id="MF_01517">
    <property type="entry name" value="Malate_dehydrog_2"/>
    <property type="match status" value="1"/>
</dbReference>
<dbReference type="Pfam" id="PF02866">
    <property type="entry name" value="Ldh_1_C"/>
    <property type="match status" value="1"/>
</dbReference>
<dbReference type="PIRSF" id="PIRSF000102">
    <property type="entry name" value="Lac_mal_DH"/>
    <property type="match status" value="1"/>
</dbReference>
<protein>
    <recommendedName>
        <fullName evidence="2">malate dehydrogenase</fullName>
        <ecNumber evidence="2">1.1.1.37</ecNumber>
    </recommendedName>
</protein>
<feature type="domain" description="Lactate/malate dehydrogenase N-terminal" evidence="5">
    <location>
        <begin position="7"/>
        <end position="144"/>
    </location>
</feature>
<keyword evidence="4" id="KW-0520">NAD</keyword>
<dbReference type="InterPro" id="IPR001236">
    <property type="entry name" value="Lactate/malate_DH_N"/>
</dbReference>
<evidence type="ECO:0000259" key="6">
    <source>
        <dbReference type="Pfam" id="PF02866"/>
    </source>
</evidence>
<proteinExistence type="inferred from homology"/>
<dbReference type="CDD" id="cd01338">
    <property type="entry name" value="MDH_chloroplast-like"/>
    <property type="match status" value="1"/>
</dbReference>
<dbReference type="Gene3D" id="3.90.110.10">
    <property type="entry name" value="Lactate dehydrogenase/glycoside hydrolase, family 4, C-terminal"/>
    <property type="match status" value="1"/>
</dbReference>
<dbReference type="GO" id="GO:0006108">
    <property type="term" value="P:malate metabolic process"/>
    <property type="evidence" value="ECO:0007669"/>
    <property type="project" value="InterPro"/>
</dbReference>
<dbReference type="PROSITE" id="PS00068">
    <property type="entry name" value="MDH"/>
    <property type="match status" value="1"/>
</dbReference>
<dbReference type="InterPro" id="IPR010945">
    <property type="entry name" value="Malate_DH_type2"/>
</dbReference>
<feature type="non-terminal residue" evidence="7">
    <location>
        <position position="322"/>
    </location>
</feature>
<reference evidence="7" key="1">
    <citation type="submission" date="2018-05" db="EMBL/GenBank/DDBJ databases">
        <authorList>
            <person name="Lanie J.A."/>
            <person name="Ng W.-L."/>
            <person name="Kazmierczak K.M."/>
            <person name="Andrzejewski T.M."/>
            <person name="Davidsen T.M."/>
            <person name="Wayne K.J."/>
            <person name="Tettelin H."/>
            <person name="Glass J.I."/>
            <person name="Rusch D."/>
            <person name="Podicherti R."/>
            <person name="Tsui H.-C.T."/>
            <person name="Winkler M.E."/>
        </authorList>
    </citation>
    <scope>NUCLEOTIDE SEQUENCE</scope>
</reference>
<evidence type="ECO:0000313" key="7">
    <source>
        <dbReference type="EMBL" id="SVC28581.1"/>
    </source>
</evidence>
<dbReference type="EC" id="1.1.1.37" evidence="2"/>
<feature type="domain" description="Lactate/malate dehydrogenase C-terminal" evidence="6">
    <location>
        <begin position="155"/>
        <end position="317"/>
    </location>
</feature>
<dbReference type="Gene3D" id="3.40.50.720">
    <property type="entry name" value="NAD(P)-binding Rossmann-like Domain"/>
    <property type="match status" value="1"/>
</dbReference>
<dbReference type="SUPFAM" id="SSF56327">
    <property type="entry name" value="LDH C-terminal domain-like"/>
    <property type="match status" value="1"/>
</dbReference>
<evidence type="ECO:0000256" key="2">
    <source>
        <dbReference type="ARBA" id="ARBA00012995"/>
    </source>
</evidence>
<sequence length="322" mass="34588">MPSPITVAVTGGAGQIGYSLLFSIARGAVFGPDQPVRLKVLEIPPAMKVVEGVALELEDCAFGLLDGLELSDDPDTAFSDANWALLVGSKPRGPGMERGDLIKENGPIFVSQGNALQKAAADIRGLVVGNPCNTNCLIARGNAPEIPADRWFAMTRLDHNRAVNQLAKKSGADVNAVERVTIWGNHSATQYPDYHHALINGSPATSVIDDDAWLQEEFISRVQKRGAEVIEARGKSSAASASSAICDHVRTFHFGTPENDWTSAAVVSDGSYDITEGLLASFPIRARPDGWEIVQDLEINDFSRGKIDASVEELQRERDIVA</sequence>
<name>A0A382L120_9ZZZZ</name>
<dbReference type="InterPro" id="IPR001252">
    <property type="entry name" value="Malate_DH_AS"/>
</dbReference>
<dbReference type="AlphaFoldDB" id="A0A382L120"/>
<dbReference type="EMBL" id="UINC01083151">
    <property type="protein sequence ID" value="SVC28581.1"/>
    <property type="molecule type" value="Genomic_DNA"/>
</dbReference>
<dbReference type="SUPFAM" id="SSF51735">
    <property type="entry name" value="NAD(P)-binding Rossmann-fold domains"/>
    <property type="match status" value="1"/>
</dbReference>
<evidence type="ECO:0000259" key="5">
    <source>
        <dbReference type="Pfam" id="PF00056"/>
    </source>
</evidence>
<gene>
    <name evidence="7" type="ORF">METZ01_LOCUS281435</name>
</gene>
<dbReference type="InterPro" id="IPR015955">
    <property type="entry name" value="Lactate_DH/Glyco_Ohase_4_C"/>
</dbReference>
<dbReference type="PANTHER" id="PTHR23382">
    <property type="entry name" value="MALATE DEHYDROGENASE"/>
    <property type="match status" value="1"/>
</dbReference>
<dbReference type="NCBIfam" id="TIGR01759">
    <property type="entry name" value="MalateDH-SF1"/>
    <property type="match status" value="1"/>
</dbReference>
<evidence type="ECO:0000256" key="3">
    <source>
        <dbReference type="ARBA" id="ARBA00023002"/>
    </source>
</evidence>
<organism evidence="7">
    <name type="scientific">marine metagenome</name>
    <dbReference type="NCBI Taxonomy" id="408172"/>
    <lineage>
        <taxon>unclassified sequences</taxon>
        <taxon>metagenomes</taxon>
        <taxon>ecological metagenomes</taxon>
    </lineage>
</organism>
<dbReference type="InterPro" id="IPR001557">
    <property type="entry name" value="L-lactate/malate_DH"/>
</dbReference>
<dbReference type="GO" id="GO:0030060">
    <property type="term" value="F:L-malate dehydrogenase (NAD+) activity"/>
    <property type="evidence" value="ECO:0007669"/>
    <property type="project" value="UniProtKB-EC"/>
</dbReference>
<dbReference type="InterPro" id="IPR022383">
    <property type="entry name" value="Lactate/malate_DH_C"/>
</dbReference>
<dbReference type="FunFam" id="3.90.110.10:FF:000002">
    <property type="entry name" value="Malate dehydrogenase"/>
    <property type="match status" value="1"/>
</dbReference>
<evidence type="ECO:0000256" key="1">
    <source>
        <dbReference type="ARBA" id="ARBA00009613"/>
    </source>
</evidence>
<dbReference type="FunFam" id="3.40.50.720:FF:000010">
    <property type="entry name" value="Malate dehydrogenase"/>
    <property type="match status" value="1"/>
</dbReference>